<dbReference type="AlphaFoldDB" id="V9XTE7"/>
<organism evidence="4">
    <name type="scientific">Schmidtea mediterranea</name>
    <name type="common">Freshwater planarian flatworm</name>
    <dbReference type="NCBI Taxonomy" id="79327"/>
    <lineage>
        <taxon>Eukaryota</taxon>
        <taxon>Metazoa</taxon>
        <taxon>Spiralia</taxon>
        <taxon>Lophotrochozoa</taxon>
        <taxon>Platyhelminthes</taxon>
        <taxon>Rhabditophora</taxon>
        <taxon>Seriata</taxon>
        <taxon>Tricladida</taxon>
        <taxon>Continenticola</taxon>
        <taxon>Geoplanoidea</taxon>
        <taxon>Dugesiidae</taxon>
        <taxon>Schmidtea</taxon>
    </lineage>
</organism>
<sequence length="100" mass="11028">MKISFLIILMLFIVNYSKAQCPPGYYLNTYPHNSQNCFPCPKDPAGQMCGDGDTVCQTCMGQNYKCIFLQQGNFCKPCIPRLGICGVINICCSGLVCKPT</sequence>
<feature type="non-terminal residue" evidence="4">
    <location>
        <position position="100"/>
    </location>
</feature>
<comment type="caution">
    <text evidence="1">Lacks conserved residue(s) required for the propagation of feature annotation.</text>
</comment>
<accession>V9XTE7</accession>
<proteinExistence type="evidence at transcript level"/>
<keyword evidence="2" id="KW-0732">Signal</keyword>
<dbReference type="PROSITE" id="PS50050">
    <property type="entry name" value="TNFR_NGFR_2"/>
    <property type="match status" value="1"/>
</dbReference>
<evidence type="ECO:0000259" key="3">
    <source>
        <dbReference type="PROSITE" id="PS50050"/>
    </source>
</evidence>
<protein>
    <submittedName>
        <fullName evidence="4">1.B9.3</fullName>
    </submittedName>
</protein>
<feature type="repeat" description="TNFR-Cys" evidence="1">
    <location>
        <begin position="20"/>
        <end position="66"/>
    </location>
</feature>
<evidence type="ECO:0000313" key="4">
    <source>
        <dbReference type="EMBL" id="AHD24736.1"/>
    </source>
</evidence>
<feature type="domain" description="TNFR-Cys" evidence="3">
    <location>
        <begin position="20"/>
        <end position="66"/>
    </location>
</feature>
<evidence type="ECO:0000256" key="2">
    <source>
        <dbReference type="SAM" id="SignalP"/>
    </source>
</evidence>
<dbReference type="InterPro" id="IPR001368">
    <property type="entry name" value="TNFR/NGFR_Cys_rich_reg"/>
</dbReference>
<feature type="signal peptide" evidence="2">
    <location>
        <begin position="1"/>
        <end position="19"/>
    </location>
</feature>
<evidence type="ECO:0000256" key="1">
    <source>
        <dbReference type="PROSITE-ProRule" id="PRU00206"/>
    </source>
</evidence>
<feature type="chain" id="PRO_5004784446" evidence="2">
    <location>
        <begin position="20"/>
        <end position="100"/>
    </location>
</feature>
<dbReference type="EMBL" id="KF730679">
    <property type="protein sequence ID" value="AHD24736.1"/>
    <property type="molecule type" value="mRNA"/>
</dbReference>
<name>V9XTE7_SCHMD</name>
<reference evidence="4" key="1">
    <citation type="submission" date="2013-10" db="EMBL/GenBank/DDBJ databases">
        <title>Expression cloning of novel planarian secreted proteins by a yeast-based Signal Sequence Trap screen.</title>
        <authorList>
            <person name="Rossi A."/>
        </authorList>
    </citation>
    <scope>NUCLEOTIDE SEQUENCE</scope>
</reference>